<evidence type="ECO:0000313" key="2">
    <source>
        <dbReference type="EMBL" id="VDN35078.1"/>
    </source>
</evidence>
<dbReference type="AlphaFoldDB" id="A0A3P7NHM9"/>
<accession>A0A3P7NHM9</accession>
<organism evidence="2 3">
    <name type="scientific">Cylicostephanus goldi</name>
    <name type="common">Nematode worm</name>
    <dbReference type="NCBI Taxonomy" id="71465"/>
    <lineage>
        <taxon>Eukaryota</taxon>
        <taxon>Metazoa</taxon>
        <taxon>Ecdysozoa</taxon>
        <taxon>Nematoda</taxon>
        <taxon>Chromadorea</taxon>
        <taxon>Rhabditida</taxon>
        <taxon>Rhabditina</taxon>
        <taxon>Rhabditomorpha</taxon>
        <taxon>Strongyloidea</taxon>
        <taxon>Strongylidae</taxon>
        <taxon>Cylicostephanus</taxon>
    </lineage>
</organism>
<protein>
    <submittedName>
        <fullName evidence="2">Uncharacterized protein</fullName>
    </submittedName>
</protein>
<name>A0A3P7NHM9_CYLGO</name>
<sequence length="116" mass="12602">MGGFRDVPRTHRYGYIPSDIPPRFSPMTAPTAGIGVSTYKSREGMVGEKVNTYSQFARNTTHPSALATSTPVDSPVGTGFSQKTNGVPIFDDSFISAITTGSRPNNAHEEYKRQMT</sequence>
<feature type="region of interest" description="Disordered" evidence="1">
    <location>
        <begin position="61"/>
        <end position="84"/>
    </location>
</feature>
<reference evidence="2 3" key="1">
    <citation type="submission" date="2018-11" db="EMBL/GenBank/DDBJ databases">
        <authorList>
            <consortium name="Pathogen Informatics"/>
        </authorList>
    </citation>
    <scope>NUCLEOTIDE SEQUENCE [LARGE SCALE GENOMIC DNA]</scope>
</reference>
<proteinExistence type="predicted"/>
<dbReference type="Proteomes" id="UP000271889">
    <property type="component" value="Unassembled WGS sequence"/>
</dbReference>
<evidence type="ECO:0000313" key="3">
    <source>
        <dbReference type="Proteomes" id="UP000271889"/>
    </source>
</evidence>
<feature type="non-terminal residue" evidence="2">
    <location>
        <position position="116"/>
    </location>
</feature>
<dbReference type="EMBL" id="UYRV01126044">
    <property type="protein sequence ID" value="VDN35078.1"/>
    <property type="molecule type" value="Genomic_DNA"/>
</dbReference>
<gene>
    <name evidence="2" type="ORF">CGOC_LOCUS12827</name>
</gene>
<evidence type="ECO:0000256" key="1">
    <source>
        <dbReference type="SAM" id="MobiDB-lite"/>
    </source>
</evidence>
<keyword evidence="3" id="KW-1185">Reference proteome</keyword>
<feature type="compositionally biased region" description="Polar residues" evidence="1">
    <location>
        <begin position="61"/>
        <end position="72"/>
    </location>
</feature>
<dbReference type="OrthoDB" id="5915976at2759"/>